<comment type="cofactor">
    <cofactor evidence="9 11">
        <name>Zn(2+)</name>
        <dbReference type="ChEBI" id="CHEBI:29105"/>
    </cofactor>
    <text evidence="9 11">Binds 1 zinc ion per subunit.</text>
</comment>
<keyword evidence="12" id="KW-0732">Signal</keyword>
<keyword evidence="6 9" id="KW-0862">Zinc</keyword>
<evidence type="ECO:0000256" key="6">
    <source>
        <dbReference type="ARBA" id="ARBA00022833"/>
    </source>
</evidence>
<protein>
    <recommendedName>
        <fullName evidence="11">Aminopeptidase</fullName>
        <ecNumber evidence="11">3.4.11.-</ecNumber>
    </recommendedName>
</protein>
<dbReference type="GO" id="GO:0042277">
    <property type="term" value="F:peptide binding"/>
    <property type="evidence" value="ECO:0007669"/>
    <property type="project" value="TreeGrafter"/>
</dbReference>
<dbReference type="PANTHER" id="PTHR11533:SF174">
    <property type="entry name" value="PUROMYCIN-SENSITIVE AMINOPEPTIDASE-RELATED"/>
    <property type="match status" value="1"/>
</dbReference>
<dbReference type="Pfam" id="PF17900">
    <property type="entry name" value="Peptidase_M1_N"/>
    <property type="match status" value="1"/>
</dbReference>
<dbReference type="InterPro" id="IPR014782">
    <property type="entry name" value="Peptidase_M1_dom"/>
</dbReference>
<feature type="domain" description="Aminopeptidase N-like N-terminal" evidence="15">
    <location>
        <begin position="29"/>
        <end position="212"/>
    </location>
</feature>
<dbReference type="Gene3D" id="1.10.390.10">
    <property type="entry name" value="Neutral Protease Domain 2"/>
    <property type="match status" value="1"/>
</dbReference>
<dbReference type="Pfam" id="PF11838">
    <property type="entry name" value="ERAP1_C"/>
    <property type="match status" value="1"/>
</dbReference>
<dbReference type="AlphaFoldDB" id="A0A4U5MQM8"/>
<dbReference type="FunFam" id="2.60.40.1730:FF:000013">
    <property type="entry name" value="Aminopeptidase"/>
    <property type="match status" value="1"/>
</dbReference>
<keyword evidence="4 9" id="KW-0479">Metal-binding</keyword>
<evidence type="ECO:0000259" key="15">
    <source>
        <dbReference type="Pfam" id="PF17900"/>
    </source>
</evidence>
<keyword evidence="17" id="KW-1185">Reference proteome</keyword>
<keyword evidence="2 11" id="KW-0031">Aminopeptidase</keyword>
<feature type="chain" id="PRO_5020491709" description="Aminopeptidase" evidence="12">
    <location>
        <begin position="19"/>
        <end position="877"/>
    </location>
</feature>
<dbReference type="InterPro" id="IPR042097">
    <property type="entry name" value="Aminopeptidase_N-like_N_sf"/>
</dbReference>
<dbReference type="InterPro" id="IPR024571">
    <property type="entry name" value="ERAP1-like_C_dom"/>
</dbReference>
<accession>A0A4U5MQM8</accession>
<dbReference type="InterPro" id="IPR027268">
    <property type="entry name" value="Peptidase_M4/M1_CTD_sf"/>
</dbReference>
<feature type="site" description="Transition state stabilizer" evidence="10">
    <location>
        <position position="405"/>
    </location>
</feature>
<dbReference type="InterPro" id="IPR045357">
    <property type="entry name" value="Aminopeptidase_N-like_N"/>
</dbReference>
<feature type="binding site" evidence="9">
    <location>
        <position position="323"/>
    </location>
    <ligand>
        <name>Zn(2+)</name>
        <dbReference type="ChEBI" id="CHEBI:29105"/>
        <note>catalytic</note>
    </ligand>
</feature>
<evidence type="ECO:0000256" key="12">
    <source>
        <dbReference type="SAM" id="SignalP"/>
    </source>
</evidence>
<dbReference type="SUPFAM" id="SSF63737">
    <property type="entry name" value="Leukotriene A4 hydrolase N-terminal domain"/>
    <property type="match status" value="1"/>
</dbReference>
<evidence type="ECO:0000259" key="13">
    <source>
        <dbReference type="Pfam" id="PF01433"/>
    </source>
</evidence>
<dbReference type="GO" id="GO:0005737">
    <property type="term" value="C:cytoplasm"/>
    <property type="evidence" value="ECO:0007669"/>
    <property type="project" value="TreeGrafter"/>
</dbReference>
<evidence type="ECO:0000256" key="8">
    <source>
        <dbReference type="PIRSR" id="PIRSR634016-1"/>
    </source>
</evidence>
<evidence type="ECO:0000256" key="5">
    <source>
        <dbReference type="ARBA" id="ARBA00022801"/>
    </source>
</evidence>
<keyword evidence="7 11" id="KW-0482">Metalloprotease</keyword>
<feature type="domain" description="Peptidase M1 membrane alanine aminopeptidase" evidence="13">
    <location>
        <begin position="248"/>
        <end position="464"/>
    </location>
</feature>
<dbReference type="InterPro" id="IPR001930">
    <property type="entry name" value="Peptidase_M1"/>
</dbReference>
<evidence type="ECO:0000256" key="10">
    <source>
        <dbReference type="PIRSR" id="PIRSR634016-4"/>
    </source>
</evidence>
<proteinExistence type="inferred from homology"/>
<dbReference type="STRING" id="34508.A0A4U5MQM8"/>
<comment type="similarity">
    <text evidence="1 11">Belongs to the peptidase M1 family.</text>
</comment>
<sequence>MAMRLAILLLSLLSLGLASNYPRLPIYAKPIHYDLFVKPNLEKFTTEGVARIDVEIKNDTNVLKLHAADLDIFKVELMGDKENQSLPFTLDKSHEFLNINLTKTFTKDQNLTIAISYKGLITDKLHGVYRSAYTVPSTNTTKYLMTTQFESTYARYAFPCWDEPIFKAKFTMTLDVDETHEALSNMLESSVTLKNGRKIVRFETSPLMSTYLVAMIVGEMDYLEGRTKDDMRVRVYTTPGKSGTAHLALKTHIRALEYYNKLFDFPMALKKCDGVALADFALGAMENWGLITYREAYLLMDDATTSIALKAGLAGIISHEVGHFWFGNLVTMKWWDNLWLKEGFATFLQNLFSEDNYPEFRAWDLFLADDVETARDLDSLEHSHPIQVPIDNPSELDLIYDGVSYEKSGSIIRMLYVFLGREKFLDGLRHYIKTHEYSNAAPEDLWNAFSKATSQDIRLLMKSWTEQQGYPVLTVAQNRDSQINISQKRFLANGKSVPYNQTWKIPLEFALEVDGKTRSETIMMEDEKLVLARKGLDKSKWLQLNPKTSGFYHVKYESKEMFGKLLEAYRKKEIDEEARYTLAADTTFLVYAGLSPISDLLELLNASSSEDATVVIPVLATSVFQLNKFISQSGNLAVLHRFQHFVISVFEKSAEAIGWNKRPSESSEVSYNRAPLKSIMVTVRHEPTIQESMRRFKSEDYASELKPVLYRVTAQDGVQGYRTILKLMEEATEDKDRELYQSALGYITDEEALKELLDYVLVEENIRSQDLFDVIGALGKTPNGQKLGWEFVKKNFDKIKRRYESPVAYIIVQGLMSLLRSTTDVAVMSEVRALFTEKEANEIRRTLGELEERIYIHGRQWKLHGKAMEQWLENRGF</sequence>
<dbReference type="GO" id="GO:0016020">
    <property type="term" value="C:membrane"/>
    <property type="evidence" value="ECO:0007669"/>
    <property type="project" value="TreeGrafter"/>
</dbReference>
<feature type="active site" description="Proton acceptor" evidence="8">
    <location>
        <position position="320"/>
    </location>
</feature>
<dbReference type="Gene3D" id="2.60.40.1730">
    <property type="entry name" value="tricorn interacting facor f3 domain"/>
    <property type="match status" value="1"/>
</dbReference>
<evidence type="ECO:0000313" key="16">
    <source>
        <dbReference type="EMBL" id="TKR71956.1"/>
    </source>
</evidence>
<dbReference type="GO" id="GO:0043171">
    <property type="term" value="P:peptide catabolic process"/>
    <property type="evidence" value="ECO:0007669"/>
    <property type="project" value="TreeGrafter"/>
</dbReference>
<name>A0A4U5MQM8_STECR</name>
<dbReference type="Gene3D" id="2.60.40.1910">
    <property type="match status" value="1"/>
</dbReference>
<dbReference type="Pfam" id="PF01433">
    <property type="entry name" value="Peptidase_M1"/>
    <property type="match status" value="1"/>
</dbReference>
<feature type="domain" description="ERAP1-like C-terminal" evidence="14">
    <location>
        <begin position="541"/>
        <end position="854"/>
    </location>
</feature>
<comment type="caution">
    <text evidence="16">The sequence shown here is derived from an EMBL/GenBank/DDBJ whole genome shotgun (WGS) entry which is preliminary data.</text>
</comment>
<feature type="binding site" evidence="9">
    <location>
        <position position="319"/>
    </location>
    <ligand>
        <name>Zn(2+)</name>
        <dbReference type="ChEBI" id="CHEBI:29105"/>
        <note>catalytic</note>
    </ligand>
</feature>
<dbReference type="Proteomes" id="UP000298663">
    <property type="component" value="Unassembled WGS sequence"/>
</dbReference>
<evidence type="ECO:0000313" key="17">
    <source>
        <dbReference type="Proteomes" id="UP000298663"/>
    </source>
</evidence>
<dbReference type="InterPro" id="IPR034016">
    <property type="entry name" value="M1_APN-typ"/>
</dbReference>
<evidence type="ECO:0000256" key="7">
    <source>
        <dbReference type="ARBA" id="ARBA00023049"/>
    </source>
</evidence>
<organism evidence="16 17">
    <name type="scientific">Steinernema carpocapsae</name>
    <name type="common">Entomopathogenic nematode</name>
    <dbReference type="NCBI Taxonomy" id="34508"/>
    <lineage>
        <taxon>Eukaryota</taxon>
        <taxon>Metazoa</taxon>
        <taxon>Ecdysozoa</taxon>
        <taxon>Nematoda</taxon>
        <taxon>Chromadorea</taxon>
        <taxon>Rhabditida</taxon>
        <taxon>Tylenchina</taxon>
        <taxon>Panagrolaimomorpha</taxon>
        <taxon>Strongyloidoidea</taxon>
        <taxon>Steinernematidae</taxon>
        <taxon>Steinernema</taxon>
    </lineage>
</organism>
<dbReference type="InterPro" id="IPR050344">
    <property type="entry name" value="Peptidase_M1_aminopeptidases"/>
</dbReference>
<dbReference type="EMBL" id="AZBU02000006">
    <property type="protein sequence ID" value="TKR71956.1"/>
    <property type="molecule type" value="Genomic_DNA"/>
</dbReference>
<feature type="signal peptide" evidence="12">
    <location>
        <begin position="1"/>
        <end position="18"/>
    </location>
</feature>
<dbReference type="GO" id="GO:0006508">
    <property type="term" value="P:proteolysis"/>
    <property type="evidence" value="ECO:0007669"/>
    <property type="project" value="UniProtKB-KW"/>
</dbReference>
<feature type="binding site" evidence="9">
    <location>
        <position position="342"/>
    </location>
    <ligand>
        <name>Zn(2+)</name>
        <dbReference type="ChEBI" id="CHEBI:29105"/>
        <note>catalytic</note>
    </ligand>
</feature>
<evidence type="ECO:0000259" key="14">
    <source>
        <dbReference type="Pfam" id="PF11838"/>
    </source>
</evidence>
<dbReference type="SUPFAM" id="SSF55486">
    <property type="entry name" value="Metalloproteases ('zincins'), catalytic domain"/>
    <property type="match status" value="1"/>
</dbReference>
<dbReference type="PRINTS" id="PR00756">
    <property type="entry name" value="ALADIPTASE"/>
</dbReference>
<dbReference type="GO" id="GO:0008270">
    <property type="term" value="F:zinc ion binding"/>
    <property type="evidence" value="ECO:0007669"/>
    <property type="project" value="UniProtKB-UniRule"/>
</dbReference>
<keyword evidence="5 11" id="KW-0378">Hydrolase</keyword>
<evidence type="ECO:0000256" key="4">
    <source>
        <dbReference type="ARBA" id="ARBA00022723"/>
    </source>
</evidence>
<reference evidence="16 17" key="1">
    <citation type="journal article" date="2015" name="Genome Biol.">
        <title>Comparative genomics of Steinernema reveals deeply conserved gene regulatory networks.</title>
        <authorList>
            <person name="Dillman A.R."/>
            <person name="Macchietto M."/>
            <person name="Porter C.F."/>
            <person name="Rogers A."/>
            <person name="Williams B."/>
            <person name="Antoshechkin I."/>
            <person name="Lee M.M."/>
            <person name="Goodwin Z."/>
            <person name="Lu X."/>
            <person name="Lewis E.E."/>
            <person name="Goodrich-Blair H."/>
            <person name="Stock S.P."/>
            <person name="Adams B.J."/>
            <person name="Sternberg P.W."/>
            <person name="Mortazavi A."/>
        </authorList>
    </citation>
    <scope>NUCLEOTIDE SEQUENCE [LARGE SCALE GENOMIC DNA]</scope>
    <source>
        <strain evidence="16 17">ALL</strain>
    </source>
</reference>
<dbReference type="EC" id="3.4.11.-" evidence="11"/>
<dbReference type="FunFam" id="1.10.390.10:FF:000006">
    <property type="entry name" value="Puromycin-sensitive aminopeptidase"/>
    <property type="match status" value="1"/>
</dbReference>
<keyword evidence="3 11" id="KW-0645">Protease</keyword>
<evidence type="ECO:0000256" key="3">
    <source>
        <dbReference type="ARBA" id="ARBA00022670"/>
    </source>
</evidence>
<dbReference type="GO" id="GO:0005615">
    <property type="term" value="C:extracellular space"/>
    <property type="evidence" value="ECO:0007669"/>
    <property type="project" value="TreeGrafter"/>
</dbReference>
<dbReference type="Gene3D" id="1.25.50.20">
    <property type="match status" value="1"/>
</dbReference>
<evidence type="ECO:0000256" key="2">
    <source>
        <dbReference type="ARBA" id="ARBA00022438"/>
    </source>
</evidence>
<evidence type="ECO:0000256" key="11">
    <source>
        <dbReference type="RuleBase" id="RU364040"/>
    </source>
</evidence>
<dbReference type="GO" id="GO:0070006">
    <property type="term" value="F:metalloaminopeptidase activity"/>
    <property type="evidence" value="ECO:0007669"/>
    <property type="project" value="TreeGrafter"/>
</dbReference>
<dbReference type="CDD" id="cd09601">
    <property type="entry name" value="M1_APN-Q_like"/>
    <property type="match status" value="1"/>
</dbReference>
<evidence type="ECO:0000256" key="1">
    <source>
        <dbReference type="ARBA" id="ARBA00010136"/>
    </source>
</evidence>
<gene>
    <name evidence="16" type="ORF">L596_019484</name>
</gene>
<dbReference type="OrthoDB" id="275509at2759"/>
<dbReference type="PANTHER" id="PTHR11533">
    <property type="entry name" value="PROTEASE M1 ZINC METALLOPROTEASE"/>
    <property type="match status" value="1"/>
</dbReference>
<evidence type="ECO:0000256" key="9">
    <source>
        <dbReference type="PIRSR" id="PIRSR634016-3"/>
    </source>
</evidence>
<reference evidence="16 17" key="2">
    <citation type="journal article" date="2019" name="G3 (Bethesda)">
        <title>Hybrid Assembly of the Genome of the Entomopathogenic Nematode Steinernema carpocapsae Identifies the X-Chromosome.</title>
        <authorList>
            <person name="Serra L."/>
            <person name="Macchietto M."/>
            <person name="Macias-Munoz A."/>
            <person name="McGill C.J."/>
            <person name="Rodriguez I.M."/>
            <person name="Rodriguez B."/>
            <person name="Murad R."/>
            <person name="Mortazavi A."/>
        </authorList>
    </citation>
    <scope>NUCLEOTIDE SEQUENCE [LARGE SCALE GENOMIC DNA]</scope>
    <source>
        <strain evidence="16 17">ALL</strain>
    </source>
</reference>